<evidence type="ECO:0000256" key="2">
    <source>
        <dbReference type="SAM" id="MobiDB-lite"/>
    </source>
</evidence>
<sequence length="365" mass="40339">MTARSRIVTFLLFVFVLGGCGGRGLQTEPDIFWPPAPETPRIKFVKTISSSEDVEEKTWIDHARAFLFGGSSSAHLVKPYAVFATPSGRVYVADSGWRKVLVFDESQKRFSMLGVDGPGALAGPLGVTADASGRVYVTDTVHQKGFVYDPEGQFLFSFGDKNQLERPVGIAVNNSLKRVYVVDARKHQVFVYDFEGKFLFVFGERGTDDGHFNFPANLFVDNKGKIYITDMNFRVQIFDAEGKFQSKFGGVGTGFGQFSLPKGVGVDSRGHVYVVDARFNNVQIFDQSGQLLLFFGEFGGRKGQFWLPAGLSVDAQNRIYIADQYNHRINVFQYLDPVKDDPSGESKGTSAPLQLSREEGAAAPE</sequence>
<dbReference type="AlphaFoldDB" id="A0A3B1DTQ5"/>
<dbReference type="InterPro" id="IPR001258">
    <property type="entry name" value="NHL_repeat"/>
</dbReference>
<dbReference type="PANTHER" id="PTHR24104:SF25">
    <property type="entry name" value="PROTEIN LIN-41"/>
    <property type="match status" value="1"/>
</dbReference>
<dbReference type="PROSITE" id="PS51257">
    <property type="entry name" value="PROKAR_LIPOPROTEIN"/>
    <property type="match status" value="1"/>
</dbReference>
<keyword evidence="1" id="KW-0677">Repeat</keyword>
<protein>
    <recommendedName>
        <fullName evidence="4">NHL repeat domain protein</fullName>
    </recommendedName>
</protein>
<dbReference type="InterPro" id="IPR050952">
    <property type="entry name" value="TRIM-NHL_E3_ligases"/>
</dbReference>
<dbReference type="GO" id="GO:0061630">
    <property type="term" value="F:ubiquitin protein ligase activity"/>
    <property type="evidence" value="ECO:0007669"/>
    <property type="project" value="TreeGrafter"/>
</dbReference>
<dbReference type="PROSITE" id="PS51125">
    <property type="entry name" value="NHL"/>
    <property type="match status" value="4"/>
</dbReference>
<dbReference type="InterPro" id="IPR011042">
    <property type="entry name" value="6-blade_b-propeller_TolB-like"/>
</dbReference>
<dbReference type="Gene3D" id="2.120.10.30">
    <property type="entry name" value="TolB, C-terminal domain"/>
    <property type="match status" value="3"/>
</dbReference>
<evidence type="ECO:0000256" key="1">
    <source>
        <dbReference type="ARBA" id="ARBA00022737"/>
    </source>
</evidence>
<name>A0A3B1DTQ5_9ZZZZ</name>
<evidence type="ECO:0000313" key="3">
    <source>
        <dbReference type="EMBL" id="VAX32027.1"/>
    </source>
</evidence>
<proteinExistence type="predicted"/>
<reference evidence="3" key="1">
    <citation type="submission" date="2018-06" db="EMBL/GenBank/DDBJ databases">
        <authorList>
            <person name="Zhirakovskaya E."/>
        </authorList>
    </citation>
    <scope>NUCLEOTIDE SEQUENCE</scope>
</reference>
<dbReference type="EMBL" id="UOGF01000081">
    <property type="protein sequence ID" value="VAX32027.1"/>
    <property type="molecule type" value="Genomic_DNA"/>
</dbReference>
<dbReference type="PANTHER" id="PTHR24104">
    <property type="entry name" value="E3 UBIQUITIN-PROTEIN LIGASE NHLRC1-RELATED"/>
    <property type="match status" value="1"/>
</dbReference>
<feature type="compositionally biased region" description="Basic and acidic residues" evidence="2">
    <location>
        <begin position="356"/>
        <end position="365"/>
    </location>
</feature>
<dbReference type="Pfam" id="PF01436">
    <property type="entry name" value="NHL"/>
    <property type="match status" value="1"/>
</dbReference>
<feature type="region of interest" description="Disordered" evidence="2">
    <location>
        <begin position="340"/>
        <end position="365"/>
    </location>
</feature>
<organism evidence="3">
    <name type="scientific">hydrothermal vent metagenome</name>
    <dbReference type="NCBI Taxonomy" id="652676"/>
    <lineage>
        <taxon>unclassified sequences</taxon>
        <taxon>metagenomes</taxon>
        <taxon>ecological metagenomes</taxon>
    </lineage>
</organism>
<dbReference type="SUPFAM" id="SSF101898">
    <property type="entry name" value="NHL repeat"/>
    <property type="match status" value="1"/>
</dbReference>
<dbReference type="GO" id="GO:0000209">
    <property type="term" value="P:protein polyubiquitination"/>
    <property type="evidence" value="ECO:0007669"/>
    <property type="project" value="TreeGrafter"/>
</dbReference>
<evidence type="ECO:0008006" key="4">
    <source>
        <dbReference type="Google" id="ProtNLM"/>
    </source>
</evidence>
<gene>
    <name evidence="3" type="ORF">MNBD_NITROSPIRAE01-1859</name>
</gene>
<dbReference type="GO" id="GO:0043161">
    <property type="term" value="P:proteasome-mediated ubiquitin-dependent protein catabolic process"/>
    <property type="evidence" value="ECO:0007669"/>
    <property type="project" value="TreeGrafter"/>
</dbReference>
<dbReference type="Pfam" id="PF17170">
    <property type="entry name" value="DUF5128"/>
    <property type="match status" value="1"/>
</dbReference>
<accession>A0A3B1DTQ5</accession>
<dbReference type="CDD" id="cd14962">
    <property type="entry name" value="NHL_like_6"/>
    <property type="match status" value="1"/>
</dbReference>